<sequence length="226" mass="24929">MLDRAGSVRAEGIAADHGARMDGIYRTQRHIYDATRKYYLLGRDRMIRALDAQPGCSVLEIGCGTGRNLIAAAKAWPGAHFCGLDISAAMLETASEAVVKRGLGSRVALAQADATRFDAGRCFGRERFDRIFLSYTLSMIPGWELAIDEAADAMAPGGAMHIVDFGQQERLPAAFRNGLFAWLAHFHVQPRGDLRPVLEDVAQRRRMTLEFTPLYRGYAWAAVLRG</sequence>
<dbReference type="InterPro" id="IPR025714">
    <property type="entry name" value="Methyltranfer_dom"/>
</dbReference>
<gene>
    <name evidence="2" type="ORF">KFK14_01680</name>
</gene>
<evidence type="ECO:0000313" key="3">
    <source>
        <dbReference type="Proteomes" id="UP000681425"/>
    </source>
</evidence>
<dbReference type="PANTHER" id="PTHR47473">
    <property type="entry name" value="BTA1P"/>
    <property type="match status" value="1"/>
</dbReference>
<evidence type="ECO:0000313" key="2">
    <source>
        <dbReference type="EMBL" id="QUT06225.1"/>
    </source>
</evidence>
<dbReference type="SUPFAM" id="SSF53335">
    <property type="entry name" value="S-adenosyl-L-methionine-dependent methyltransferases"/>
    <property type="match status" value="1"/>
</dbReference>
<name>A0A975K7H3_9SPHN</name>
<dbReference type="InterPro" id="IPR029063">
    <property type="entry name" value="SAM-dependent_MTases_sf"/>
</dbReference>
<reference evidence="2" key="1">
    <citation type="submission" date="2021-04" db="EMBL/GenBank/DDBJ databases">
        <title>Isolation of p-tert-butylphenol degrading bacteria Sphingobium phenoxybenzoativorans Tas13 from active sludge.</title>
        <authorList>
            <person name="Li Y."/>
        </authorList>
    </citation>
    <scope>NUCLEOTIDE SEQUENCE</scope>
    <source>
        <strain evidence="2">Tas13</strain>
    </source>
</reference>
<evidence type="ECO:0000259" key="1">
    <source>
        <dbReference type="Pfam" id="PF13847"/>
    </source>
</evidence>
<dbReference type="Proteomes" id="UP000681425">
    <property type="component" value="Chromosome"/>
</dbReference>
<dbReference type="CDD" id="cd02440">
    <property type="entry name" value="AdoMet_MTases"/>
    <property type="match status" value="1"/>
</dbReference>
<keyword evidence="2" id="KW-0808">Transferase</keyword>
<dbReference type="RefSeq" id="WP_212609637.1">
    <property type="nucleotide sequence ID" value="NZ_CP073910.1"/>
</dbReference>
<proteinExistence type="predicted"/>
<accession>A0A975K7H3</accession>
<keyword evidence="2" id="KW-0489">Methyltransferase</keyword>
<dbReference type="GO" id="GO:0008168">
    <property type="term" value="F:methyltransferase activity"/>
    <property type="evidence" value="ECO:0007669"/>
    <property type="project" value="UniProtKB-KW"/>
</dbReference>
<dbReference type="PANTHER" id="PTHR47473:SF1">
    <property type="entry name" value="METHYLTRANSFERASE DOMAIN-CONTAINING PROTEIN"/>
    <property type="match status" value="1"/>
</dbReference>
<dbReference type="Gene3D" id="3.40.50.150">
    <property type="entry name" value="Vaccinia Virus protein VP39"/>
    <property type="match status" value="1"/>
</dbReference>
<feature type="domain" description="Methyltransferase" evidence="1">
    <location>
        <begin position="54"/>
        <end position="180"/>
    </location>
</feature>
<dbReference type="GO" id="GO:0032259">
    <property type="term" value="P:methylation"/>
    <property type="evidence" value="ECO:0007669"/>
    <property type="project" value="UniProtKB-KW"/>
</dbReference>
<dbReference type="Pfam" id="PF13847">
    <property type="entry name" value="Methyltransf_31"/>
    <property type="match status" value="1"/>
</dbReference>
<protein>
    <submittedName>
        <fullName evidence="2">Class I SAM-dependent methyltransferase</fullName>
    </submittedName>
</protein>
<organism evidence="2 3">
    <name type="scientific">Sphingobium phenoxybenzoativorans</name>
    <dbReference type="NCBI Taxonomy" id="1592790"/>
    <lineage>
        <taxon>Bacteria</taxon>
        <taxon>Pseudomonadati</taxon>
        <taxon>Pseudomonadota</taxon>
        <taxon>Alphaproteobacteria</taxon>
        <taxon>Sphingomonadales</taxon>
        <taxon>Sphingomonadaceae</taxon>
        <taxon>Sphingobium</taxon>
    </lineage>
</organism>
<keyword evidence="3" id="KW-1185">Reference proteome</keyword>
<dbReference type="KEGG" id="spph:KFK14_01680"/>
<dbReference type="EMBL" id="CP073910">
    <property type="protein sequence ID" value="QUT06225.1"/>
    <property type="molecule type" value="Genomic_DNA"/>
</dbReference>
<dbReference type="AlphaFoldDB" id="A0A975K7H3"/>